<keyword evidence="16" id="KW-0333">Golgi apparatus</keyword>
<comment type="subcellular location">
    <subcellularLocation>
        <location evidence="4">Golgi apparatus membrane</location>
        <topology evidence="4">Single-pass type I membrane protein</topology>
    </subcellularLocation>
    <subcellularLocation>
        <location evidence="3">Mitochondrion</location>
    </subcellularLocation>
</comment>
<feature type="transmembrane region" description="Helical" evidence="21">
    <location>
        <begin position="106"/>
        <end position="127"/>
    </location>
</feature>
<dbReference type="SUPFAM" id="SSF55424">
    <property type="entry name" value="FAD/NAD-linked reductases, dimerisation (C-terminal) domain"/>
    <property type="match status" value="1"/>
</dbReference>
<evidence type="ECO:0000256" key="11">
    <source>
        <dbReference type="ARBA" id="ARBA00022827"/>
    </source>
</evidence>
<evidence type="ECO:0000256" key="2">
    <source>
        <dbReference type="ARBA" id="ARBA00002154"/>
    </source>
</evidence>
<comment type="similarity">
    <text evidence="5">Belongs to the FAD-dependent oxidoreductase family.</text>
</comment>
<comment type="function">
    <text evidence="2">Involved in the early part of the secretory pathway.</text>
</comment>
<feature type="transmembrane region" description="Helical" evidence="21">
    <location>
        <begin position="211"/>
        <end position="231"/>
    </location>
</feature>
<evidence type="ECO:0000313" key="24">
    <source>
        <dbReference type="Proteomes" id="UP000050791"/>
    </source>
</evidence>
<dbReference type="InterPro" id="IPR050446">
    <property type="entry name" value="FAD-oxidoreductase/Apoptosis"/>
</dbReference>
<keyword evidence="17" id="KW-0496">Mitochondrion</keyword>
<dbReference type="InterPro" id="IPR009653">
    <property type="entry name" value="Ksh1"/>
</dbReference>
<proteinExistence type="inferred from homology"/>
<reference evidence="25" key="1">
    <citation type="submission" date="2023-11" db="UniProtKB">
        <authorList>
            <consortium name="WormBaseParasite"/>
        </authorList>
    </citation>
    <scope>IDENTIFICATION</scope>
</reference>
<keyword evidence="11" id="KW-0274">FAD</keyword>
<keyword evidence="10" id="KW-0732">Signal</keyword>
<keyword evidence="7" id="KW-0285">Flavoprotein</keyword>
<keyword evidence="8 21" id="KW-0812">Transmembrane</keyword>
<dbReference type="InterPro" id="IPR016156">
    <property type="entry name" value="FAD/NAD-linked_Rdtase_dimer_sf"/>
</dbReference>
<dbReference type="WBParaSite" id="SMTH1_3870.1">
    <property type="protein sequence ID" value="SMTH1_3870.1"/>
    <property type="gene ID" value="SMTH1_3870"/>
</dbReference>
<organism evidence="24 25">
    <name type="scientific">Schistosoma mattheei</name>
    <dbReference type="NCBI Taxonomy" id="31246"/>
    <lineage>
        <taxon>Eukaryota</taxon>
        <taxon>Metazoa</taxon>
        <taxon>Spiralia</taxon>
        <taxon>Lophotrochozoa</taxon>
        <taxon>Platyhelminthes</taxon>
        <taxon>Trematoda</taxon>
        <taxon>Digenea</taxon>
        <taxon>Strigeidida</taxon>
        <taxon>Schistosomatoidea</taxon>
        <taxon>Schistosomatidae</taxon>
        <taxon>Schistosoma</taxon>
    </lineage>
</organism>
<feature type="compositionally biased region" description="Basic and acidic residues" evidence="20">
    <location>
        <begin position="822"/>
        <end position="833"/>
    </location>
</feature>
<evidence type="ECO:0000256" key="4">
    <source>
        <dbReference type="ARBA" id="ARBA00004614"/>
    </source>
</evidence>
<feature type="region of interest" description="Disordered" evidence="20">
    <location>
        <begin position="243"/>
        <end position="262"/>
    </location>
</feature>
<feature type="transmembrane region" description="Helical" evidence="21">
    <location>
        <begin position="47"/>
        <end position="75"/>
    </location>
</feature>
<evidence type="ECO:0000256" key="5">
    <source>
        <dbReference type="ARBA" id="ARBA00006442"/>
    </source>
</evidence>
<protein>
    <recommendedName>
        <fullName evidence="26">Pyr_redox_2 domain-containing protein</fullName>
    </recommendedName>
</protein>
<comment type="cofactor">
    <cofactor evidence="1">
        <name>FAD</name>
        <dbReference type="ChEBI" id="CHEBI:57692"/>
    </cofactor>
</comment>
<evidence type="ECO:0008006" key="26">
    <source>
        <dbReference type="Google" id="ProtNLM"/>
    </source>
</evidence>
<name>A0AA85B971_9TREM</name>
<evidence type="ECO:0000256" key="13">
    <source>
        <dbReference type="ARBA" id="ARBA00022989"/>
    </source>
</evidence>
<dbReference type="InterPro" id="IPR029324">
    <property type="entry name" value="AIF_C"/>
</dbReference>
<dbReference type="InterPro" id="IPR036188">
    <property type="entry name" value="FAD/NAD-bd_sf"/>
</dbReference>
<dbReference type="AlphaFoldDB" id="A0AA85B971"/>
<evidence type="ECO:0000259" key="23">
    <source>
        <dbReference type="Pfam" id="PF14721"/>
    </source>
</evidence>
<evidence type="ECO:0000256" key="20">
    <source>
        <dbReference type="SAM" id="MobiDB-lite"/>
    </source>
</evidence>
<dbReference type="Pfam" id="PF14721">
    <property type="entry name" value="AIF_C"/>
    <property type="match status" value="1"/>
</dbReference>
<sequence>MLSKKTITDKVGIVGCGKNQSFSGYLVLSVLSLAKDFIFLECLAKIVFFLMSALFNFQSLLSVILLLICTCAYIRHFSPTLLDSRKHGLLGLFWKCARIGERKSPYVAVCCILMAGAVLFKMINLMLRQKTSSYIRSCFIRNTALGTKIRPAIICTSHRHYYIPTNVKLNYELYHLKDTLLLRQSRYLSNRLSKESGSSSGGNSSFINDTFISIAITGVFLGSCLAFHWYINHLREYSITEKKNPDKSGLEPEASSASNAFEISPVQHETRDSTDHLPLIVEQQQLDTLDFVDSPVTESMKDSMKEVTNPDFHDEIPESLVYIKPEDEVFPSHVPYIIVGAGAAGMSAARSIRASDPTSRILLISGGRGSSTIAEPGIEETSFVEPPPYLRPPLSKELWNRSLEKEKKLLRSDGDIRRHSWLYYEPDSFFLKPEDLSSVQYGGVALMRGDPVVRLDPDKHAIFLASGRQITYDRCLLATGGSPRRYKHLETCSQTGVNLIDTGHVSYFRNIADYRHLRDLADKLRRTSGGRIAVIGGGFLGSELSVSLLKQPKSTDSTNDDSDSKTQSKLSIMHAFRETVPMGSVLPPCLASAVGRFESSKGIELWSSSDVVSLSLIPNTNVNTSTRATTTTTTTSVKESQKFLPLKNVISSTNTERVRLRIRRTISGIERVEEVDVDHVVCAIGIEPNTELSSNASLEVDPNNGGFLVNAELEARQGVYVAGDAASYWDPVVGCRRRVEHLNFAEEAGSLAGKNMVASLLSGNNKSSSRTSSSSYYQHQSSLWSTLGPEISWDAVGLIDSRLLLTRAFFASSTTTGDDDNDIGHKSSKEENSTTRSFSHIPDSSIGRLTKGVVFYLTPKEKRLVGILLWNMPDEIYTDANYPAPSRLNLARSLLAQKLIIDLDDSTENNLQNSTGNNLRQLASQFDVYGEIAEDYAHLQEYIKRKKLDEDNNNNNNITNNNDNSTFSSVDNKPPICSIFKEDINYSN</sequence>
<comment type="catalytic activity">
    <reaction evidence="19">
        <text>A + NADH + H(+) = AH2 + NAD(+)</text>
        <dbReference type="Rhea" id="RHEA:11356"/>
        <dbReference type="ChEBI" id="CHEBI:13193"/>
        <dbReference type="ChEBI" id="CHEBI:15378"/>
        <dbReference type="ChEBI" id="CHEBI:17499"/>
        <dbReference type="ChEBI" id="CHEBI:57540"/>
        <dbReference type="ChEBI" id="CHEBI:57945"/>
    </reaction>
</comment>
<evidence type="ECO:0000256" key="7">
    <source>
        <dbReference type="ARBA" id="ARBA00022630"/>
    </source>
</evidence>
<feature type="domain" description="Mitochondrial apoptosis-inducing factor C-terminal" evidence="23">
    <location>
        <begin position="773"/>
        <end position="876"/>
    </location>
</feature>
<dbReference type="PANTHER" id="PTHR43557:SF4">
    <property type="entry name" value="APOPTOSIS-INDUCING FACTOR 1, MITOCHONDRIAL"/>
    <property type="match status" value="1"/>
</dbReference>
<dbReference type="GO" id="GO:0005739">
    <property type="term" value="C:mitochondrion"/>
    <property type="evidence" value="ECO:0007669"/>
    <property type="project" value="UniProtKB-SubCell"/>
</dbReference>
<dbReference type="GO" id="GO:0000139">
    <property type="term" value="C:Golgi membrane"/>
    <property type="evidence" value="ECO:0007669"/>
    <property type="project" value="UniProtKB-SubCell"/>
</dbReference>
<evidence type="ECO:0000256" key="12">
    <source>
        <dbReference type="ARBA" id="ARBA00022946"/>
    </source>
</evidence>
<evidence type="ECO:0000256" key="1">
    <source>
        <dbReference type="ARBA" id="ARBA00001974"/>
    </source>
</evidence>
<keyword evidence="15" id="KW-0520">NAD</keyword>
<dbReference type="GO" id="GO:0016174">
    <property type="term" value="F:NAD(P)H oxidase H2O2-forming activity"/>
    <property type="evidence" value="ECO:0007669"/>
    <property type="project" value="TreeGrafter"/>
</dbReference>
<evidence type="ECO:0000256" key="14">
    <source>
        <dbReference type="ARBA" id="ARBA00023002"/>
    </source>
</evidence>
<keyword evidence="9" id="KW-0053">Apoptosis</keyword>
<evidence type="ECO:0000256" key="21">
    <source>
        <dbReference type="SAM" id="Phobius"/>
    </source>
</evidence>
<evidence type="ECO:0000256" key="9">
    <source>
        <dbReference type="ARBA" id="ARBA00022703"/>
    </source>
</evidence>
<dbReference type="Gene3D" id="3.30.390.30">
    <property type="match status" value="1"/>
</dbReference>
<dbReference type="GO" id="GO:0071949">
    <property type="term" value="F:FAD binding"/>
    <property type="evidence" value="ECO:0007669"/>
    <property type="project" value="TreeGrafter"/>
</dbReference>
<dbReference type="Pfam" id="PF07992">
    <property type="entry name" value="Pyr_redox_2"/>
    <property type="match status" value="1"/>
</dbReference>
<evidence type="ECO:0000259" key="22">
    <source>
        <dbReference type="Pfam" id="PF07992"/>
    </source>
</evidence>
<keyword evidence="14" id="KW-0560">Oxidoreductase</keyword>
<keyword evidence="12" id="KW-0809">Transit peptide</keyword>
<dbReference type="Pfam" id="PF06842">
    <property type="entry name" value="DUF1242"/>
    <property type="match status" value="1"/>
</dbReference>
<evidence type="ECO:0000256" key="18">
    <source>
        <dbReference type="ARBA" id="ARBA00023136"/>
    </source>
</evidence>
<accession>A0AA85B971</accession>
<comment type="similarity">
    <text evidence="6">Belongs to the KISH family.</text>
</comment>
<dbReference type="InterPro" id="IPR023753">
    <property type="entry name" value="FAD/NAD-binding_dom"/>
</dbReference>
<feature type="compositionally biased region" description="Low complexity" evidence="20">
    <location>
        <begin position="953"/>
        <end position="969"/>
    </location>
</feature>
<feature type="domain" description="FAD/NAD(P)-binding" evidence="22">
    <location>
        <begin position="336"/>
        <end position="747"/>
    </location>
</feature>
<keyword evidence="13 21" id="KW-1133">Transmembrane helix</keyword>
<dbReference type="GO" id="GO:0033108">
    <property type="term" value="P:mitochondrial respiratory chain complex assembly"/>
    <property type="evidence" value="ECO:0007669"/>
    <property type="project" value="TreeGrafter"/>
</dbReference>
<dbReference type="Proteomes" id="UP000050791">
    <property type="component" value="Unassembled WGS sequence"/>
</dbReference>
<dbReference type="Gene3D" id="3.50.50.60">
    <property type="entry name" value="FAD/NAD(P)-binding domain"/>
    <property type="match status" value="3"/>
</dbReference>
<dbReference type="GO" id="GO:0006915">
    <property type="term" value="P:apoptotic process"/>
    <property type="evidence" value="ECO:0007669"/>
    <property type="project" value="UniProtKB-KW"/>
</dbReference>
<evidence type="ECO:0000313" key="25">
    <source>
        <dbReference type="WBParaSite" id="SMTH1_3870.1"/>
    </source>
</evidence>
<keyword evidence="18 21" id="KW-0472">Membrane</keyword>
<feature type="region of interest" description="Disordered" evidence="20">
    <location>
        <begin position="814"/>
        <end position="840"/>
    </location>
</feature>
<evidence type="ECO:0000256" key="16">
    <source>
        <dbReference type="ARBA" id="ARBA00023034"/>
    </source>
</evidence>
<dbReference type="GO" id="GO:0046983">
    <property type="term" value="F:protein dimerization activity"/>
    <property type="evidence" value="ECO:0007669"/>
    <property type="project" value="InterPro"/>
</dbReference>
<feature type="region of interest" description="Disordered" evidence="20">
    <location>
        <begin position="950"/>
        <end position="969"/>
    </location>
</feature>
<dbReference type="SMART" id="SM01353">
    <property type="entry name" value="AIF_C"/>
    <property type="match status" value="1"/>
</dbReference>
<evidence type="ECO:0000256" key="19">
    <source>
        <dbReference type="ARBA" id="ARBA00047786"/>
    </source>
</evidence>
<evidence type="ECO:0000256" key="6">
    <source>
        <dbReference type="ARBA" id="ARBA00008961"/>
    </source>
</evidence>
<evidence type="ECO:0000256" key="8">
    <source>
        <dbReference type="ARBA" id="ARBA00022692"/>
    </source>
</evidence>
<evidence type="ECO:0000256" key="3">
    <source>
        <dbReference type="ARBA" id="ARBA00004173"/>
    </source>
</evidence>
<evidence type="ECO:0000256" key="10">
    <source>
        <dbReference type="ARBA" id="ARBA00022729"/>
    </source>
</evidence>
<dbReference type="PANTHER" id="PTHR43557">
    <property type="entry name" value="APOPTOSIS-INDUCING FACTOR 1"/>
    <property type="match status" value="1"/>
</dbReference>
<dbReference type="PRINTS" id="PR00368">
    <property type="entry name" value="FADPNR"/>
</dbReference>
<evidence type="ECO:0000256" key="17">
    <source>
        <dbReference type="ARBA" id="ARBA00023128"/>
    </source>
</evidence>
<dbReference type="SUPFAM" id="SSF51905">
    <property type="entry name" value="FAD/NAD(P)-binding domain"/>
    <property type="match status" value="2"/>
</dbReference>
<evidence type="ECO:0000256" key="15">
    <source>
        <dbReference type="ARBA" id="ARBA00023027"/>
    </source>
</evidence>